<evidence type="ECO:0000256" key="1">
    <source>
        <dbReference type="SAM" id="MobiDB-lite"/>
    </source>
</evidence>
<reference evidence="2 3" key="1">
    <citation type="submission" date="2019-09" db="EMBL/GenBank/DDBJ databases">
        <title>Draft genome sequence of the Ebosin-producing strain Streptomyces sp. 139.</title>
        <authorList>
            <person name="Ai L."/>
            <person name="Geng M."/>
            <person name="Ma M."/>
            <person name="Bai L."/>
        </authorList>
    </citation>
    <scope>NUCLEOTIDE SEQUENCE [LARGE SCALE GENOMIC DNA]</scope>
    <source>
        <strain evidence="2 3">139</strain>
    </source>
</reference>
<feature type="compositionally biased region" description="Basic and acidic residues" evidence="1">
    <location>
        <begin position="23"/>
        <end position="47"/>
    </location>
</feature>
<dbReference type="Pfam" id="PF15589">
    <property type="entry name" value="Imm21"/>
    <property type="match status" value="1"/>
</dbReference>
<accession>A0ABX5ZZV2</accession>
<dbReference type="Proteomes" id="UP000324308">
    <property type="component" value="Chromosome"/>
</dbReference>
<sequence>MHGVRDGGGGATEVTELAGDGDAWLRKADGSPRSGRTRDEPATTHYVPEHDLFLRRLAADNEADAPWEEYGTWTTDGPAVLMDSAEAGSDLNQEYPDGGTPSYAPLPLPPGTWRVRAAHTEAHGTRAGLVQLVPTDAHPTLPPHT</sequence>
<name>A0ABX5ZZV2_STRTE</name>
<feature type="region of interest" description="Disordered" evidence="1">
    <location>
        <begin position="1"/>
        <end position="47"/>
    </location>
</feature>
<keyword evidence="3" id="KW-1185">Reference proteome</keyword>
<evidence type="ECO:0000313" key="2">
    <source>
        <dbReference type="EMBL" id="QER89908.1"/>
    </source>
</evidence>
<dbReference type="EMBL" id="CP043959">
    <property type="protein sequence ID" value="QER89908.1"/>
    <property type="molecule type" value="Genomic_DNA"/>
</dbReference>
<proteinExistence type="predicted"/>
<feature type="compositionally biased region" description="Gly residues" evidence="1">
    <location>
        <begin position="1"/>
        <end position="11"/>
    </location>
</feature>
<protein>
    <submittedName>
        <fullName evidence="2">Uncharacterized protein</fullName>
    </submittedName>
</protein>
<evidence type="ECO:0000313" key="3">
    <source>
        <dbReference type="Proteomes" id="UP000324308"/>
    </source>
</evidence>
<dbReference type="InterPro" id="IPR028961">
    <property type="entry name" value="Imm21"/>
</dbReference>
<feature type="region of interest" description="Disordered" evidence="1">
    <location>
        <begin position="89"/>
        <end position="108"/>
    </location>
</feature>
<organism evidence="2 3">
    <name type="scientific">Streptomyces tendae</name>
    <dbReference type="NCBI Taxonomy" id="1932"/>
    <lineage>
        <taxon>Bacteria</taxon>
        <taxon>Bacillati</taxon>
        <taxon>Actinomycetota</taxon>
        <taxon>Actinomycetes</taxon>
        <taxon>Kitasatosporales</taxon>
        <taxon>Streptomycetaceae</taxon>
        <taxon>Streptomyces</taxon>
    </lineage>
</organism>
<gene>
    <name evidence="2" type="ORF">F3L20_06025</name>
</gene>